<dbReference type="RefSeq" id="WP_120240542.1">
    <property type="nucleotide sequence ID" value="NZ_RAPQ01000010.1"/>
</dbReference>
<dbReference type="Pfam" id="PF13098">
    <property type="entry name" value="Thioredoxin_2"/>
    <property type="match status" value="1"/>
</dbReference>
<keyword evidence="5" id="KW-1185">Reference proteome</keyword>
<name>A0A419WWA7_9BACT</name>
<keyword evidence="2" id="KW-0732">Signal</keyword>
<evidence type="ECO:0000259" key="3">
    <source>
        <dbReference type="PROSITE" id="PS51352"/>
    </source>
</evidence>
<dbReference type="EMBL" id="RAPQ01000010">
    <property type="protein sequence ID" value="RKD99774.1"/>
    <property type="molecule type" value="Genomic_DNA"/>
</dbReference>
<accession>A0A419WWA7</accession>
<dbReference type="InterPro" id="IPR017937">
    <property type="entry name" value="Thioredoxin_CS"/>
</dbReference>
<sequence length="604" mass="69044">MKNLISVFAILMLSFSAYTQGIKFEHGDWASVKAKAQQENKIIFIDFYTSWCGPCKQMAKNIFPLENVGDFYNKNFVCYKLDAEKGEGVALAKKYGVKSYPTYIFTDSKGEFLHQGNGSMPAGNFINFGKEALDPEKHLANLIGGKKEISKEDMPRHLQELFDKKLPYDEKFQAYITSLSQEELITQQSFDLLLKFGGSAANGFAYETVVNNKTAFEEKLGKQMIENYFYRRMLSRVYEYKGRKESYAPVFEEARGLGYELEDKIEQTLVIYGYLKNNPHDFEGFVTKCKAFLKAYEYEDPALKEYPVFTMCSGRLFRNEVLDAYVFQLASELEASKSEYLPRAYGTIAQHYNKANLLEKGLEYYNKALASAKELGQNAEMLGKAVEYVKTRIQIIEKGNYTFNGKGFERYNGLAVNLWYYSPTKIGKIVETEKVAIKDGEFSLSGNTQTPLMGGFEIYDGKKKLLQGDMIIEAGTYPLTLGENGSFEVEQSFYNWTVYNGWKTFYAYKDILKKMWALEDKGNVDEAAKQQIEAYKQQLEVMKAEYISAIYKKSADPVAKALLALEGKLYVNKSKQNTSGDKVINELKNLIPNHYLIKTMQKKQ</sequence>
<dbReference type="PANTHER" id="PTHR43601:SF3">
    <property type="entry name" value="THIOREDOXIN, MITOCHONDRIAL"/>
    <property type="match status" value="1"/>
</dbReference>
<proteinExistence type="predicted"/>
<dbReference type="PROSITE" id="PS00194">
    <property type="entry name" value="THIOREDOXIN_1"/>
    <property type="match status" value="1"/>
</dbReference>
<dbReference type="SUPFAM" id="SSF52833">
    <property type="entry name" value="Thioredoxin-like"/>
    <property type="match status" value="1"/>
</dbReference>
<feature type="signal peptide" evidence="2">
    <location>
        <begin position="1"/>
        <end position="19"/>
    </location>
</feature>
<dbReference type="Proteomes" id="UP000284531">
    <property type="component" value="Unassembled WGS sequence"/>
</dbReference>
<gene>
    <name evidence="4" type="ORF">BXY64_2755</name>
</gene>
<organism evidence="4 5">
    <name type="scientific">Marinifilum flexuosum</name>
    <dbReference type="NCBI Taxonomy" id="1117708"/>
    <lineage>
        <taxon>Bacteria</taxon>
        <taxon>Pseudomonadati</taxon>
        <taxon>Bacteroidota</taxon>
        <taxon>Bacteroidia</taxon>
        <taxon>Marinilabiliales</taxon>
        <taxon>Marinifilaceae</taxon>
    </lineage>
</organism>
<evidence type="ECO:0000256" key="2">
    <source>
        <dbReference type="SAM" id="SignalP"/>
    </source>
</evidence>
<dbReference type="InterPro" id="IPR013766">
    <property type="entry name" value="Thioredoxin_domain"/>
</dbReference>
<comment type="caution">
    <text evidence="4">The sequence shown here is derived from an EMBL/GenBank/DDBJ whole genome shotgun (WGS) entry which is preliminary data.</text>
</comment>
<dbReference type="OrthoDB" id="1099736at2"/>
<feature type="chain" id="PRO_5019460439" evidence="2">
    <location>
        <begin position="20"/>
        <end position="604"/>
    </location>
</feature>
<dbReference type="PANTHER" id="PTHR43601">
    <property type="entry name" value="THIOREDOXIN, MITOCHONDRIAL"/>
    <property type="match status" value="1"/>
</dbReference>
<reference evidence="4 5" key="1">
    <citation type="submission" date="2018-09" db="EMBL/GenBank/DDBJ databases">
        <title>Genomic Encyclopedia of Archaeal and Bacterial Type Strains, Phase II (KMG-II): from individual species to whole genera.</title>
        <authorList>
            <person name="Goeker M."/>
        </authorList>
    </citation>
    <scope>NUCLEOTIDE SEQUENCE [LARGE SCALE GENOMIC DNA]</scope>
    <source>
        <strain evidence="4 5">DSM 21950</strain>
    </source>
</reference>
<evidence type="ECO:0000313" key="5">
    <source>
        <dbReference type="Proteomes" id="UP000284531"/>
    </source>
</evidence>
<dbReference type="InterPro" id="IPR012336">
    <property type="entry name" value="Thioredoxin-like_fold"/>
</dbReference>
<dbReference type="InterPro" id="IPR036249">
    <property type="entry name" value="Thioredoxin-like_sf"/>
</dbReference>
<feature type="domain" description="Thioredoxin" evidence="3">
    <location>
        <begin position="6"/>
        <end position="134"/>
    </location>
</feature>
<dbReference type="GO" id="GO:0045454">
    <property type="term" value="P:cell redox homeostasis"/>
    <property type="evidence" value="ECO:0007669"/>
    <property type="project" value="TreeGrafter"/>
</dbReference>
<dbReference type="PROSITE" id="PS51352">
    <property type="entry name" value="THIOREDOXIN_2"/>
    <property type="match status" value="1"/>
</dbReference>
<dbReference type="Gene3D" id="3.40.30.10">
    <property type="entry name" value="Glutaredoxin"/>
    <property type="match status" value="1"/>
</dbReference>
<dbReference type="AlphaFoldDB" id="A0A419WWA7"/>
<keyword evidence="1" id="KW-0676">Redox-active center</keyword>
<protein>
    <submittedName>
        <fullName evidence="4">Thioredoxin-related protein</fullName>
    </submittedName>
</protein>
<evidence type="ECO:0000256" key="1">
    <source>
        <dbReference type="ARBA" id="ARBA00023284"/>
    </source>
</evidence>
<evidence type="ECO:0000313" key="4">
    <source>
        <dbReference type="EMBL" id="RKD99774.1"/>
    </source>
</evidence>